<dbReference type="PANTHER" id="PTHR33630">
    <property type="entry name" value="CUTINASE RV1984C-RELATED-RELATED"/>
    <property type="match status" value="1"/>
</dbReference>
<dbReference type="eggNOG" id="ENOG502S6TR">
    <property type="taxonomic scope" value="Eukaryota"/>
</dbReference>
<dbReference type="HOGENOM" id="CLU_040058_6_1_1"/>
<reference evidence="5" key="1">
    <citation type="journal article" date="2013" name="Genome Announc.">
        <title>Draft genome sequence of the basidiomycetous yeast-like fungus Pseudozyma hubeiensis SY62, which produces an abundant amount of the biosurfactant mannosylerythritol lipids.</title>
        <authorList>
            <person name="Konishi M."/>
            <person name="Hatada Y."/>
            <person name="Horiuchi J."/>
        </authorList>
    </citation>
    <scope>NUCLEOTIDE SEQUENCE [LARGE SCALE GENOMIC DNA]</scope>
    <source>
        <strain evidence="5">SY62</strain>
    </source>
</reference>
<dbReference type="OrthoDB" id="2586582at2759"/>
<dbReference type="GO" id="GO:0052689">
    <property type="term" value="F:carboxylic ester hydrolase activity"/>
    <property type="evidence" value="ECO:0007669"/>
    <property type="project" value="UniProtKB-ARBA"/>
</dbReference>
<keyword evidence="5" id="KW-1185">Reference proteome</keyword>
<dbReference type="Pfam" id="PF01083">
    <property type="entry name" value="Cutinase"/>
    <property type="match status" value="1"/>
</dbReference>
<dbReference type="STRING" id="1305764.R9PBI8"/>
<dbReference type="Proteomes" id="UP000014071">
    <property type="component" value="Unassembled WGS sequence"/>
</dbReference>
<evidence type="ECO:0000256" key="3">
    <source>
        <dbReference type="SAM" id="MobiDB-lite"/>
    </source>
</evidence>
<dbReference type="PANTHER" id="PTHR33630:SF9">
    <property type="entry name" value="CUTINASE 4"/>
    <property type="match status" value="1"/>
</dbReference>
<dbReference type="AlphaFoldDB" id="R9PBI8"/>
<organism evidence="4 5">
    <name type="scientific">Pseudozyma hubeiensis (strain SY62)</name>
    <name type="common">Yeast</name>
    <dbReference type="NCBI Taxonomy" id="1305764"/>
    <lineage>
        <taxon>Eukaryota</taxon>
        <taxon>Fungi</taxon>
        <taxon>Dikarya</taxon>
        <taxon>Basidiomycota</taxon>
        <taxon>Ustilaginomycotina</taxon>
        <taxon>Ustilaginomycetes</taxon>
        <taxon>Ustilaginales</taxon>
        <taxon>Ustilaginaceae</taxon>
        <taxon>Pseudozyma</taxon>
    </lineage>
</organism>
<keyword evidence="2" id="KW-1015">Disulfide bond</keyword>
<accession>R9PBI8</accession>
<keyword evidence="1" id="KW-0378">Hydrolase</keyword>
<dbReference type="RefSeq" id="XP_012189017.1">
    <property type="nucleotide sequence ID" value="XM_012333627.1"/>
</dbReference>
<proteinExistence type="predicted"/>
<dbReference type="GeneID" id="24108296"/>
<dbReference type="EMBL" id="DF238795">
    <property type="protein sequence ID" value="GAC95430.1"/>
    <property type="molecule type" value="Genomic_DNA"/>
</dbReference>
<dbReference type="InterPro" id="IPR029058">
    <property type="entry name" value="AB_hydrolase_fold"/>
</dbReference>
<dbReference type="SUPFAM" id="SSF53474">
    <property type="entry name" value="alpha/beta-Hydrolases"/>
    <property type="match status" value="1"/>
</dbReference>
<protein>
    <submittedName>
        <fullName evidence="4">Cutinase</fullName>
    </submittedName>
</protein>
<gene>
    <name evidence="4" type="ORF">PHSY_003006</name>
</gene>
<sequence>MKRSVRRGFGRLPTGSARGSAKAAECLNRSDNSKGDEIAANFLYEIHSRCWSPVAVTLNRLQDENMSATLRPSTFVTLVLAAAGAVQAMPAEKRAACSKYLIIDTRGTGEAQGPSAGFRTMNQRIFSSVSGGSEYDTVYPADYSQNSASGTQDIVNKVKSTLASNPSTCFILEGYSQGASATVNALSQLTGANFNAVKGVILIGDPQHKPNLACNVDGNGGKTTAAASGISYYGNGGIPSNWVSKSLDICISGDGVCDRSSGYGITAQHLQYPNNANVQSMGANFAIKALQG</sequence>
<evidence type="ECO:0000256" key="1">
    <source>
        <dbReference type="ARBA" id="ARBA00022801"/>
    </source>
</evidence>
<dbReference type="SMART" id="SM01110">
    <property type="entry name" value="Cutinase"/>
    <property type="match status" value="1"/>
</dbReference>
<dbReference type="InterPro" id="IPR000675">
    <property type="entry name" value="Cutinase/axe"/>
</dbReference>
<name>R9PBI8_PSEHS</name>
<feature type="region of interest" description="Disordered" evidence="3">
    <location>
        <begin position="1"/>
        <end position="22"/>
    </location>
</feature>
<evidence type="ECO:0000256" key="2">
    <source>
        <dbReference type="ARBA" id="ARBA00023157"/>
    </source>
</evidence>
<dbReference type="Gene3D" id="3.40.50.1820">
    <property type="entry name" value="alpha/beta hydrolase"/>
    <property type="match status" value="1"/>
</dbReference>
<evidence type="ECO:0000313" key="5">
    <source>
        <dbReference type="Proteomes" id="UP000014071"/>
    </source>
</evidence>
<evidence type="ECO:0000313" key="4">
    <source>
        <dbReference type="EMBL" id="GAC95430.1"/>
    </source>
</evidence>